<feature type="transmembrane region" description="Helical" evidence="1">
    <location>
        <begin position="109"/>
        <end position="134"/>
    </location>
</feature>
<evidence type="ECO:0008006" key="4">
    <source>
        <dbReference type="Google" id="ProtNLM"/>
    </source>
</evidence>
<feature type="transmembrane region" description="Helical" evidence="1">
    <location>
        <begin position="79"/>
        <end position="97"/>
    </location>
</feature>
<keyword evidence="1" id="KW-1133">Transmembrane helix</keyword>
<dbReference type="SUPFAM" id="SSF103473">
    <property type="entry name" value="MFS general substrate transporter"/>
    <property type="match status" value="1"/>
</dbReference>
<comment type="caution">
    <text evidence="2">The sequence shown here is derived from an EMBL/GenBank/DDBJ whole genome shotgun (WGS) entry which is preliminary data.</text>
</comment>
<dbReference type="EMBL" id="PCSZ01000022">
    <property type="protein sequence ID" value="PIP60853.1"/>
    <property type="molecule type" value="Genomic_DNA"/>
</dbReference>
<feature type="transmembrane region" description="Helical" evidence="1">
    <location>
        <begin position="155"/>
        <end position="177"/>
    </location>
</feature>
<proteinExistence type="predicted"/>
<feature type="transmembrane region" description="Helical" evidence="1">
    <location>
        <begin position="46"/>
        <end position="67"/>
    </location>
</feature>
<protein>
    <recommendedName>
        <fullName evidence="4">Major facilitator superfamily (MFS) profile domain-containing protein</fullName>
    </recommendedName>
</protein>
<dbReference type="Proteomes" id="UP000231581">
    <property type="component" value="Unassembled WGS sequence"/>
</dbReference>
<organism evidence="2 3">
    <name type="scientific">Candidatus Uhrbacteria bacterium CG22_combo_CG10-13_8_21_14_all_47_17</name>
    <dbReference type="NCBI Taxonomy" id="1975041"/>
    <lineage>
        <taxon>Bacteria</taxon>
        <taxon>Candidatus Uhriibacteriota</taxon>
    </lineage>
</organism>
<feature type="transmembrane region" description="Helical" evidence="1">
    <location>
        <begin position="183"/>
        <end position="201"/>
    </location>
</feature>
<dbReference type="InterPro" id="IPR036259">
    <property type="entry name" value="MFS_trans_sf"/>
</dbReference>
<dbReference type="Gene3D" id="1.20.1250.20">
    <property type="entry name" value="MFS general substrate transporter like domains"/>
    <property type="match status" value="1"/>
</dbReference>
<dbReference type="AlphaFoldDB" id="A0A2H0BT57"/>
<keyword evidence="1" id="KW-0812">Transmembrane</keyword>
<keyword evidence="1" id="KW-0472">Membrane</keyword>
<feature type="transmembrane region" description="Helical" evidence="1">
    <location>
        <begin position="20"/>
        <end position="40"/>
    </location>
</feature>
<sequence>MTQTRANHPNGHLKAKGAAFVAGFVIMAIELLAARIMAPYLGSSLYTWTAVIMAVMAGVALGAWTGGKLADRKNASRSLAVSLFLSAIFIFLIPIFSEVAGKALSGNGVSVQILALLFAYIVFFPSSALLGSLTPQLVKRELKQIQESGSMYGTISAWNATGSIAGTYVTGFLFIGYLHVKTAIDLMAGIVFILACIACFLKTEKDSTI</sequence>
<gene>
    <name evidence="2" type="ORF">COX00_00940</name>
</gene>
<accession>A0A2H0BT57</accession>
<evidence type="ECO:0000256" key="1">
    <source>
        <dbReference type="SAM" id="Phobius"/>
    </source>
</evidence>
<reference evidence="2 3" key="1">
    <citation type="submission" date="2017-09" db="EMBL/GenBank/DDBJ databases">
        <title>Depth-based differentiation of microbial function through sediment-hosted aquifers and enrichment of novel symbionts in the deep terrestrial subsurface.</title>
        <authorList>
            <person name="Probst A.J."/>
            <person name="Ladd B."/>
            <person name="Jarett J.K."/>
            <person name="Geller-Mcgrath D.E."/>
            <person name="Sieber C.M."/>
            <person name="Emerson J.B."/>
            <person name="Anantharaman K."/>
            <person name="Thomas B.C."/>
            <person name="Malmstrom R."/>
            <person name="Stieglmeier M."/>
            <person name="Klingl A."/>
            <person name="Woyke T."/>
            <person name="Ryan C.M."/>
            <person name="Banfield J.F."/>
        </authorList>
    </citation>
    <scope>NUCLEOTIDE SEQUENCE [LARGE SCALE GENOMIC DNA]</scope>
    <source>
        <strain evidence="2">CG22_combo_CG10-13_8_21_14_all_47_17</strain>
    </source>
</reference>
<name>A0A2H0BT57_9BACT</name>
<dbReference type="NCBIfam" id="NF037959">
    <property type="entry name" value="MFS_SpdSyn"/>
    <property type="match status" value="1"/>
</dbReference>
<evidence type="ECO:0000313" key="3">
    <source>
        <dbReference type="Proteomes" id="UP000231581"/>
    </source>
</evidence>
<evidence type="ECO:0000313" key="2">
    <source>
        <dbReference type="EMBL" id="PIP60853.1"/>
    </source>
</evidence>